<protein>
    <submittedName>
        <fullName evidence="1">Uncharacterized protein</fullName>
    </submittedName>
</protein>
<accession>A0A831ZZ58</accession>
<dbReference type="EMBL" id="DSTK01000012">
    <property type="protein sequence ID" value="HFK96315.1"/>
    <property type="molecule type" value="Genomic_DNA"/>
</dbReference>
<name>A0A831ZZ58_9BACT</name>
<dbReference type="AlphaFoldDB" id="A0A831ZZ58"/>
<reference evidence="1" key="1">
    <citation type="journal article" date="2020" name="mSystems">
        <title>Genome- and Community-Level Interaction Insights into Carbon Utilization and Element Cycling Functions of Hydrothermarchaeota in Hydrothermal Sediment.</title>
        <authorList>
            <person name="Zhou Z."/>
            <person name="Liu Y."/>
            <person name="Xu W."/>
            <person name="Pan J."/>
            <person name="Luo Z.H."/>
            <person name="Li M."/>
        </authorList>
    </citation>
    <scope>NUCLEOTIDE SEQUENCE [LARGE SCALE GENOMIC DNA]</scope>
    <source>
        <strain evidence="1">SpSt-456</strain>
    </source>
</reference>
<organism evidence="1">
    <name type="scientific">Desulfacinum infernum</name>
    <dbReference type="NCBI Taxonomy" id="35837"/>
    <lineage>
        <taxon>Bacteria</taxon>
        <taxon>Pseudomonadati</taxon>
        <taxon>Thermodesulfobacteriota</taxon>
        <taxon>Syntrophobacteria</taxon>
        <taxon>Syntrophobacterales</taxon>
        <taxon>Syntrophobacteraceae</taxon>
        <taxon>Desulfacinum</taxon>
    </lineage>
</organism>
<evidence type="ECO:0000313" key="1">
    <source>
        <dbReference type="EMBL" id="HFK96315.1"/>
    </source>
</evidence>
<proteinExistence type="predicted"/>
<comment type="caution">
    <text evidence="1">The sequence shown here is derived from an EMBL/GenBank/DDBJ whole genome shotgun (WGS) entry which is preliminary data.</text>
</comment>
<gene>
    <name evidence="1" type="ORF">ENS06_03195</name>
</gene>
<sequence>MTFLSVRKPKQADVPPTALPLEGRRILDALGMDRFVLPDPSWYQETEKLLEFLHNNGIRIHGLEPAQH</sequence>